<sequence length="81" mass="9304">MTLKDQIREHMPILCADGQSHGEVDHLDGDYIKVTKDAQGQHHWLPLSAVDHVDEHVHLNLGHEQVRKQWLSTDPHSGQRM</sequence>
<proteinExistence type="predicted"/>
<dbReference type="EMBL" id="FNZA01000012">
    <property type="protein sequence ID" value="SEJ61823.1"/>
    <property type="molecule type" value="Genomic_DNA"/>
</dbReference>
<gene>
    <name evidence="1" type="ORF">SAMN04488058_11230</name>
</gene>
<dbReference type="RefSeq" id="WP_092264955.1">
    <property type="nucleotide sequence ID" value="NZ_FNZA01000012.1"/>
</dbReference>
<dbReference type="Proteomes" id="UP000199223">
    <property type="component" value="Unassembled WGS sequence"/>
</dbReference>
<protein>
    <recommendedName>
        <fullName evidence="3">DUF2171 domain-containing protein</fullName>
    </recommendedName>
</protein>
<dbReference type="Pfam" id="PF09939">
    <property type="entry name" value="DUF2171"/>
    <property type="match status" value="1"/>
</dbReference>
<dbReference type="STRING" id="856736.SAMN04488058_11230"/>
<reference evidence="2" key="1">
    <citation type="submission" date="2016-10" db="EMBL/GenBank/DDBJ databases">
        <authorList>
            <person name="Varghese N."/>
            <person name="Submissions S."/>
        </authorList>
    </citation>
    <scope>NUCLEOTIDE SEQUENCE [LARGE SCALE GENOMIC DNA]</scope>
    <source>
        <strain evidence="2">CGMCC 1.10218</strain>
    </source>
</reference>
<dbReference type="OrthoDB" id="9803697at2"/>
<dbReference type="InterPro" id="IPR018684">
    <property type="entry name" value="DUF2171"/>
</dbReference>
<dbReference type="AlphaFoldDB" id="A0A1H7A849"/>
<evidence type="ECO:0008006" key="3">
    <source>
        <dbReference type="Google" id="ProtNLM"/>
    </source>
</evidence>
<name>A0A1H7A849_9DEIO</name>
<accession>A0A1H7A849</accession>
<keyword evidence="2" id="KW-1185">Reference proteome</keyword>
<organism evidence="1 2">
    <name type="scientific">Deinococcus reticulitermitis</name>
    <dbReference type="NCBI Taxonomy" id="856736"/>
    <lineage>
        <taxon>Bacteria</taxon>
        <taxon>Thermotogati</taxon>
        <taxon>Deinococcota</taxon>
        <taxon>Deinococci</taxon>
        <taxon>Deinococcales</taxon>
        <taxon>Deinococcaceae</taxon>
        <taxon>Deinococcus</taxon>
    </lineage>
</organism>
<evidence type="ECO:0000313" key="1">
    <source>
        <dbReference type="EMBL" id="SEJ61823.1"/>
    </source>
</evidence>
<evidence type="ECO:0000313" key="2">
    <source>
        <dbReference type="Proteomes" id="UP000199223"/>
    </source>
</evidence>